<dbReference type="AlphaFoldDB" id="A0A937XE70"/>
<keyword evidence="2" id="KW-0812">Transmembrane</keyword>
<proteinExistence type="inferred from homology"/>
<dbReference type="InterPro" id="IPR011009">
    <property type="entry name" value="Kinase-like_dom_sf"/>
</dbReference>
<feature type="transmembrane region" description="Helical" evidence="2">
    <location>
        <begin position="519"/>
        <end position="543"/>
    </location>
</feature>
<dbReference type="CDD" id="cd05121">
    <property type="entry name" value="ABC1_ADCK3-like"/>
    <property type="match status" value="1"/>
</dbReference>
<gene>
    <name evidence="4" type="ORF">FJY68_07985</name>
</gene>
<comment type="similarity">
    <text evidence="1">Belongs to the protein kinase superfamily. ADCK protein kinase family.</text>
</comment>
<dbReference type="Proteomes" id="UP000779900">
    <property type="component" value="Unassembled WGS sequence"/>
</dbReference>
<evidence type="ECO:0000259" key="3">
    <source>
        <dbReference type="Pfam" id="PF03109"/>
    </source>
</evidence>
<keyword evidence="4" id="KW-0418">Kinase</keyword>
<dbReference type="SUPFAM" id="SSF56112">
    <property type="entry name" value="Protein kinase-like (PK-like)"/>
    <property type="match status" value="1"/>
</dbReference>
<comment type="caution">
    <text evidence="4">The sequence shown here is derived from an EMBL/GenBank/DDBJ whole genome shotgun (WGS) entry which is preliminary data.</text>
</comment>
<dbReference type="InterPro" id="IPR004147">
    <property type="entry name" value="ABC1_dom"/>
</dbReference>
<reference evidence="4" key="1">
    <citation type="submission" date="2019-03" db="EMBL/GenBank/DDBJ databases">
        <title>Lake Tanganyika Metagenome-Assembled Genomes (MAGs).</title>
        <authorList>
            <person name="Tran P."/>
        </authorList>
    </citation>
    <scope>NUCLEOTIDE SEQUENCE</scope>
    <source>
        <strain evidence="4">K_DeepCast_150m_m2_040</strain>
    </source>
</reference>
<evidence type="ECO:0000256" key="1">
    <source>
        <dbReference type="ARBA" id="ARBA00009670"/>
    </source>
</evidence>
<keyword evidence="4" id="KW-0808">Transferase</keyword>
<evidence type="ECO:0000313" key="4">
    <source>
        <dbReference type="EMBL" id="MBM3331773.1"/>
    </source>
</evidence>
<dbReference type="Pfam" id="PF03109">
    <property type="entry name" value="ABC1"/>
    <property type="match status" value="1"/>
</dbReference>
<feature type="transmembrane region" description="Helical" evidence="2">
    <location>
        <begin position="549"/>
        <end position="570"/>
    </location>
</feature>
<protein>
    <submittedName>
        <fullName evidence="4">AarF/ABC1/UbiB kinase family protein</fullName>
    </submittedName>
</protein>
<name>A0A937XE70_UNCW3</name>
<dbReference type="PANTHER" id="PTHR10566:SF113">
    <property type="entry name" value="PROTEIN ACTIVITY OF BC1 COMPLEX KINASE 7, CHLOROPLASTIC"/>
    <property type="match status" value="1"/>
</dbReference>
<dbReference type="PANTHER" id="PTHR10566">
    <property type="entry name" value="CHAPERONE-ACTIVITY OF BC1 COMPLEX CABC1 -RELATED"/>
    <property type="match status" value="1"/>
</dbReference>
<evidence type="ECO:0000313" key="5">
    <source>
        <dbReference type="Proteomes" id="UP000779900"/>
    </source>
</evidence>
<dbReference type="GO" id="GO:0016301">
    <property type="term" value="F:kinase activity"/>
    <property type="evidence" value="ECO:0007669"/>
    <property type="project" value="UniProtKB-KW"/>
</dbReference>
<organism evidence="4 5">
    <name type="scientific">candidate division WOR-3 bacterium</name>
    <dbReference type="NCBI Taxonomy" id="2052148"/>
    <lineage>
        <taxon>Bacteria</taxon>
        <taxon>Bacteria division WOR-3</taxon>
    </lineage>
</organism>
<evidence type="ECO:0000256" key="2">
    <source>
        <dbReference type="SAM" id="Phobius"/>
    </source>
</evidence>
<keyword evidence="2" id="KW-1133">Transmembrane helix</keyword>
<accession>A0A937XE70</accession>
<dbReference type="EMBL" id="VGIR01000043">
    <property type="protein sequence ID" value="MBM3331773.1"/>
    <property type="molecule type" value="Genomic_DNA"/>
</dbReference>
<dbReference type="InterPro" id="IPR050154">
    <property type="entry name" value="UbiB_kinase"/>
</dbReference>
<keyword evidence="2" id="KW-0472">Membrane</keyword>
<sequence>MSQTPEGPCRRPDQPSLPEFDPFGWLKGRRQFTRARHIGAVLVRHGLAELAMRLGLEGRLRFGRKARPDAAALSEPERLVKALEELGPTFIKLGQMLSTRPDLVPPDFVKALAKLQDNVPGIPYDEVERVVATETCRLPDDIFAEFDREPLAAASLSQVHRARLATGEEVAVKVQRPGIARMIDGDLAILASVARFIERHQPDLVMYDPVGLVAEFDRSLRLELDFVHEGQNADICRRNFVDDPSVIVPKIHWNCTTSRLLVLDLFTGVKATDAAGLGQAGIDRHKLGQSGGRVYMKMIFEHGFFQPDPHPGNLVVMSDGRLGVIDYGMFSRIDDETRDLLVDMLLAAYRQDSNRLLRLVLKVGSKGAHVDEAGLHTDIRDLLDRYYGANLRELSFGRVLRELLAVIRRHRITVPAGLAMVVRGLATVEGLGLLIDPEFNFIEEMKPFLERLAWRRFGPLGWFKDLRRYEADFESLVRDLPADLRQISDWLKKGEIKLQIDHEELRQIVRNLSGSNNQLAAAIVLAAIIVGASLLVVAAPTALRSLVPVIGIAAFVAAAAIGVYLLLAVLRRR</sequence>
<feature type="domain" description="ABC1 atypical kinase-like" evidence="3">
    <location>
        <begin position="114"/>
        <end position="358"/>
    </location>
</feature>